<proteinExistence type="evidence at transcript level"/>
<dbReference type="Gene3D" id="2.170.270.10">
    <property type="entry name" value="SET domain"/>
    <property type="match status" value="1"/>
</dbReference>
<dbReference type="AlphaFoldDB" id="Q5DDA4"/>
<dbReference type="EMBL" id="AY814470">
    <property type="protein sequence ID" value="AAW26202.1"/>
    <property type="molecule type" value="mRNA"/>
</dbReference>
<evidence type="ECO:0000313" key="1">
    <source>
        <dbReference type="EMBL" id="AAW26202.1"/>
    </source>
</evidence>
<dbReference type="InterPro" id="IPR046341">
    <property type="entry name" value="SET_dom_sf"/>
</dbReference>
<dbReference type="InterPro" id="IPR050869">
    <property type="entry name" value="H3K4_H4K5_MeTrfase"/>
</dbReference>
<organism evidence="1">
    <name type="scientific">Schistosoma japonicum</name>
    <name type="common">Blood fluke</name>
    <dbReference type="NCBI Taxonomy" id="6182"/>
    <lineage>
        <taxon>Eukaryota</taxon>
        <taxon>Metazoa</taxon>
        <taxon>Spiralia</taxon>
        <taxon>Lophotrochozoa</taxon>
        <taxon>Platyhelminthes</taxon>
        <taxon>Trematoda</taxon>
        <taxon>Digenea</taxon>
        <taxon>Strigeidida</taxon>
        <taxon>Schistosomatoidea</taxon>
        <taxon>Schistosomatidae</taxon>
        <taxon>Schistosoma</taxon>
    </lineage>
</organism>
<protein>
    <submittedName>
        <fullName evidence="1">SJCHGC08672 protein</fullName>
    </submittedName>
</protein>
<reference evidence="1" key="1">
    <citation type="submission" date="2004-11" db="EMBL/GenBank/DDBJ databases">
        <title>The full-length cDNA sequences of Schistosoma japonicum genes.</title>
        <authorList>
            <person name="Han Z."/>
        </authorList>
    </citation>
    <scope>NUCLEOTIDE SEQUENCE</scope>
</reference>
<accession>Q5DDA4</accession>
<dbReference type="SUPFAM" id="SSF82199">
    <property type="entry name" value="SET domain"/>
    <property type="match status" value="1"/>
</dbReference>
<sequence>MEMYYTIRVVVSNFLDGDVFVNEETIFQTFCRIQINSFMVTDPNGVDVGLALYPRAARLDHSCIPELQYLFSNREIILYGYDSSIHSTAPRINYYECMTTTEESKLIC</sequence>
<dbReference type="PANTHER" id="PTHR12197">
    <property type="entry name" value="HISTONE-LYSINE N-METHYLTRANSFERASE SMYD"/>
    <property type="match status" value="1"/>
</dbReference>
<reference evidence="1" key="2">
    <citation type="journal article" date="2006" name="PLoS Pathog.">
        <title>New perspectives on host-parasite interplay by comparative transcriptomic and proteomic analyses of Schistosoma japonicum.</title>
        <authorList>
            <person name="Liu F."/>
            <person name="Lu J."/>
            <person name="Hu W."/>
            <person name="Wang S.Y."/>
            <person name="Cui S.J."/>
            <person name="Chi M."/>
            <person name="Yan Q."/>
            <person name="Wang X.R."/>
            <person name="Song H.D."/>
            <person name="Xu X.N."/>
            <person name="Wang J.J."/>
            <person name="Zhang X.L."/>
            <person name="Zhang X."/>
            <person name="Wang Z.Q."/>
            <person name="Xue C.L."/>
            <person name="Brindley P.J."/>
            <person name="McManus D.P."/>
            <person name="Yang P.Y."/>
            <person name="Feng Z."/>
            <person name="Chen Z."/>
            <person name="Han Z.G."/>
        </authorList>
    </citation>
    <scope>NUCLEOTIDE SEQUENCE</scope>
</reference>
<name>Q5DDA4_SCHJA</name>